<sequence length="173" mass="19996">MRKKAEKEIRKAVSTLDSTDCHRIDRVRARTSLTRKVFDKTILDMARVGTIELISKNITEADDIEIGNFIRQGDTVHVSFCFTDGTEKGAKHPKEQSAISNRPKITALKSEKKGAEYPKEQSKEQKSETVNVTLRKIDRPTWEVFQYLCEVRDGKKPEQKLLEMIKEFNRQKI</sequence>
<feature type="region of interest" description="Disordered" evidence="1">
    <location>
        <begin position="87"/>
        <end position="130"/>
    </location>
</feature>
<organism evidence="2 3">
    <name type="scientific">Desulfonema magnum</name>
    <dbReference type="NCBI Taxonomy" id="45655"/>
    <lineage>
        <taxon>Bacteria</taxon>
        <taxon>Pseudomonadati</taxon>
        <taxon>Thermodesulfobacteriota</taxon>
        <taxon>Desulfobacteria</taxon>
        <taxon>Desulfobacterales</taxon>
        <taxon>Desulfococcaceae</taxon>
        <taxon>Desulfonema</taxon>
    </lineage>
</organism>
<proteinExistence type="predicted"/>
<accession>A0A975BKH1</accession>
<evidence type="ECO:0000313" key="2">
    <source>
        <dbReference type="EMBL" id="QTA87066.1"/>
    </source>
</evidence>
<feature type="compositionally biased region" description="Basic and acidic residues" evidence="1">
    <location>
        <begin position="109"/>
        <end position="127"/>
    </location>
</feature>
<protein>
    <submittedName>
        <fullName evidence="2">Uncharacterized protein</fullName>
    </submittedName>
</protein>
<dbReference type="AlphaFoldDB" id="A0A975BKH1"/>
<gene>
    <name evidence="2" type="ORF">dnm_030930</name>
</gene>
<evidence type="ECO:0000313" key="3">
    <source>
        <dbReference type="Proteomes" id="UP000663722"/>
    </source>
</evidence>
<dbReference type="Proteomes" id="UP000663722">
    <property type="component" value="Chromosome"/>
</dbReference>
<keyword evidence="3" id="KW-1185">Reference proteome</keyword>
<dbReference type="RefSeq" id="WP_207682418.1">
    <property type="nucleotide sequence ID" value="NZ_CP061800.1"/>
</dbReference>
<dbReference type="EMBL" id="CP061800">
    <property type="protein sequence ID" value="QTA87066.1"/>
    <property type="molecule type" value="Genomic_DNA"/>
</dbReference>
<name>A0A975BKH1_9BACT</name>
<dbReference type="KEGG" id="dmm:dnm_030930"/>
<evidence type="ECO:0000256" key="1">
    <source>
        <dbReference type="SAM" id="MobiDB-lite"/>
    </source>
</evidence>
<reference evidence="2" key="1">
    <citation type="journal article" date="2021" name="Microb. Physiol.">
        <title>Proteogenomic Insights into the Physiology of Marine, Sulfate-Reducing, Filamentous Desulfonema limicola and Desulfonema magnum.</title>
        <authorList>
            <person name="Schnaars V."/>
            <person name="Wohlbrand L."/>
            <person name="Scheve S."/>
            <person name="Hinrichs C."/>
            <person name="Reinhardt R."/>
            <person name="Rabus R."/>
        </authorList>
    </citation>
    <scope>NUCLEOTIDE SEQUENCE</scope>
    <source>
        <strain evidence="2">4be13</strain>
    </source>
</reference>